<keyword evidence="11 13" id="KW-0472">Membrane</keyword>
<feature type="transmembrane region" description="Helical" evidence="13">
    <location>
        <begin position="131"/>
        <end position="149"/>
    </location>
</feature>
<dbReference type="GO" id="GO:0015379">
    <property type="term" value="F:potassium:chloride symporter activity"/>
    <property type="evidence" value="ECO:0007669"/>
    <property type="project" value="InterPro"/>
</dbReference>
<keyword evidence="12" id="KW-0479">Metal-binding</keyword>
<dbReference type="Pfam" id="PF02386">
    <property type="entry name" value="TrkH"/>
    <property type="match status" value="1"/>
</dbReference>
<proteinExistence type="inferred from homology"/>
<feature type="transmembrane region" description="Helical" evidence="13">
    <location>
        <begin position="388"/>
        <end position="411"/>
    </location>
</feature>
<keyword evidence="9 13" id="KW-1133">Transmembrane helix</keyword>
<comment type="similarity">
    <text evidence="2">Belongs to the TrkH potassium transport family.</text>
</comment>
<evidence type="ECO:0000256" key="1">
    <source>
        <dbReference type="ARBA" id="ARBA00004429"/>
    </source>
</evidence>
<feature type="transmembrane region" description="Helical" evidence="13">
    <location>
        <begin position="449"/>
        <end position="473"/>
    </location>
</feature>
<evidence type="ECO:0000313" key="14">
    <source>
        <dbReference type="EMBL" id="NME28768.1"/>
    </source>
</evidence>
<feature type="binding site" evidence="12">
    <location>
        <position position="314"/>
    </location>
    <ligand>
        <name>K(+)</name>
        <dbReference type="ChEBI" id="CHEBI:29103"/>
    </ligand>
</feature>
<feature type="transmembrane region" description="Helical" evidence="13">
    <location>
        <begin position="270"/>
        <end position="290"/>
    </location>
</feature>
<dbReference type="PANTHER" id="PTHR32024:SF2">
    <property type="entry name" value="TRK SYSTEM POTASSIUM UPTAKE PROTEIN TRKG-RELATED"/>
    <property type="match status" value="1"/>
</dbReference>
<comment type="subcellular location">
    <subcellularLocation>
        <location evidence="1">Cell inner membrane</location>
        <topology evidence="1">Multi-pass membrane protein</topology>
    </subcellularLocation>
</comment>
<gene>
    <name evidence="14" type="ORF">HF872_09085</name>
</gene>
<evidence type="ECO:0000256" key="7">
    <source>
        <dbReference type="ARBA" id="ARBA00022692"/>
    </source>
</evidence>
<keyword evidence="8 12" id="KW-0630">Potassium</keyword>
<evidence type="ECO:0000256" key="3">
    <source>
        <dbReference type="ARBA" id="ARBA00022448"/>
    </source>
</evidence>
<keyword evidence="4" id="KW-1003">Cell membrane</keyword>
<evidence type="ECO:0000256" key="2">
    <source>
        <dbReference type="ARBA" id="ARBA00009137"/>
    </source>
</evidence>
<evidence type="ECO:0000256" key="9">
    <source>
        <dbReference type="ARBA" id="ARBA00022989"/>
    </source>
</evidence>
<evidence type="ECO:0000256" key="6">
    <source>
        <dbReference type="ARBA" id="ARBA00022538"/>
    </source>
</evidence>
<feature type="transmembrane region" description="Helical" evidence="13">
    <location>
        <begin position="69"/>
        <end position="90"/>
    </location>
</feature>
<dbReference type="InterPro" id="IPR004772">
    <property type="entry name" value="TrkH"/>
</dbReference>
<feature type="transmembrane region" description="Helical" evidence="13">
    <location>
        <begin position="7"/>
        <end position="28"/>
    </location>
</feature>
<reference evidence="14 15" key="1">
    <citation type="submission" date="2020-04" db="EMBL/GenBank/DDBJ databases">
        <authorList>
            <person name="Hitch T.C.A."/>
            <person name="Wylensek D."/>
            <person name="Clavel T."/>
        </authorList>
    </citation>
    <scope>NUCLEOTIDE SEQUENCE [LARGE SCALE GENOMIC DNA]</scope>
    <source>
        <strain evidence="14 15">Oil-RF-744-FAT-WT-6-1</strain>
    </source>
</reference>
<feature type="transmembrane region" description="Helical" evidence="13">
    <location>
        <begin position="34"/>
        <end position="53"/>
    </location>
</feature>
<sequence>MNMRVVLYFLGRISMALGLALGLTAALSVVCGDAGFAALAGAALVSLAAGMILQHEKPSAVDNLSVREGIAITSLSWILVTFLGMLPYVFGGYLDILDGILECISGLSGTGATVLTDIEILPQSILVWRSLTHWLGGLGIIVIFIALFPQFGHGVVHMMDAESTGPTSDRMLPRIGQMAKALFTVYVILTTAATAALMICGLDFLTALEHAFSTIATGGFSPFNDSVAHFNSPLIEGVLIVFMILSSANFSIYVAAWRKGARVIFRDTEFRLYVAMVLGATALMSLNLIYGASYDSLEAVRESFFQAASISSSTGFVSADFDQWPSFSKGILLLLMFCGGCAGSTAGGLKITRLMLLIKTMHSVVWQKLSPRSVVQVHANGEEYNEEILYGVARFFVAYAILDVLWTVLFIGDGVPTLDAIGLSVSTMGSCGPAFGSVGPTCTYAELPVFSKIIVCISMLLGRLEMFPVLALLMPSFWRHSNW</sequence>
<feature type="transmembrane region" description="Helical" evidence="13">
    <location>
        <begin position="238"/>
        <end position="258"/>
    </location>
</feature>
<feature type="binding site" evidence="12">
    <location>
        <position position="110"/>
    </location>
    <ligand>
        <name>K(+)</name>
        <dbReference type="ChEBI" id="CHEBI:29103"/>
    </ligand>
</feature>
<evidence type="ECO:0000256" key="5">
    <source>
        <dbReference type="ARBA" id="ARBA00022519"/>
    </source>
</evidence>
<evidence type="ECO:0000256" key="13">
    <source>
        <dbReference type="SAM" id="Phobius"/>
    </source>
</evidence>
<accession>A0A848BVE8</accession>
<evidence type="ECO:0000256" key="8">
    <source>
        <dbReference type="ARBA" id="ARBA00022958"/>
    </source>
</evidence>
<dbReference type="PIRSF" id="PIRSF006247">
    <property type="entry name" value="TrkH"/>
    <property type="match status" value="1"/>
</dbReference>
<protein>
    <submittedName>
        <fullName evidence="14">TrkH family potassium uptake protein</fullName>
    </submittedName>
</protein>
<dbReference type="EMBL" id="JABAFG010000014">
    <property type="protein sequence ID" value="NME28768.1"/>
    <property type="molecule type" value="Genomic_DNA"/>
</dbReference>
<keyword evidence="5" id="KW-0997">Cell inner membrane</keyword>
<dbReference type="PANTHER" id="PTHR32024">
    <property type="entry name" value="TRK SYSTEM POTASSIUM UPTAKE PROTEIN TRKG-RELATED"/>
    <property type="match status" value="1"/>
</dbReference>
<keyword evidence="3" id="KW-0813">Transport</keyword>
<evidence type="ECO:0000313" key="15">
    <source>
        <dbReference type="Proteomes" id="UP000591071"/>
    </source>
</evidence>
<evidence type="ECO:0000256" key="4">
    <source>
        <dbReference type="ARBA" id="ARBA00022475"/>
    </source>
</evidence>
<dbReference type="RefSeq" id="WP_170087768.1">
    <property type="nucleotide sequence ID" value="NZ_JABAFG010000014.1"/>
</dbReference>
<feature type="transmembrane region" description="Helical" evidence="13">
    <location>
        <begin position="181"/>
        <end position="205"/>
    </location>
</feature>
<evidence type="ECO:0000256" key="11">
    <source>
        <dbReference type="ARBA" id="ARBA00023136"/>
    </source>
</evidence>
<evidence type="ECO:0000256" key="10">
    <source>
        <dbReference type="ARBA" id="ARBA00023065"/>
    </source>
</evidence>
<comment type="caution">
    <text evidence="14">The sequence shown here is derived from an EMBL/GenBank/DDBJ whole genome shotgun (WGS) entry which is preliminary data.</text>
</comment>
<dbReference type="Proteomes" id="UP000591071">
    <property type="component" value="Unassembled WGS sequence"/>
</dbReference>
<keyword evidence="7 13" id="KW-0812">Transmembrane</keyword>
<dbReference type="GO" id="GO:0046872">
    <property type="term" value="F:metal ion binding"/>
    <property type="evidence" value="ECO:0007669"/>
    <property type="project" value="UniProtKB-KW"/>
</dbReference>
<keyword evidence="10" id="KW-0406">Ion transport</keyword>
<name>A0A848BVE8_9FIRM</name>
<keyword evidence="6" id="KW-0633">Potassium transport</keyword>
<feature type="binding site" evidence="12">
    <location>
        <position position="218"/>
    </location>
    <ligand>
        <name>K(+)</name>
        <dbReference type="ChEBI" id="CHEBI:29103"/>
    </ligand>
</feature>
<dbReference type="GO" id="GO:0005886">
    <property type="term" value="C:plasma membrane"/>
    <property type="evidence" value="ECO:0007669"/>
    <property type="project" value="UniProtKB-SubCell"/>
</dbReference>
<dbReference type="InterPro" id="IPR003445">
    <property type="entry name" value="Cat_transpt"/>
</dbReference>
<organism evidence="14 15">
    <name type="scientific">Megasphaera hexanoica</name>
    <dbReference type="NCBI Taxonomy" id="1675036"/>
    <lineage>
        <taxon>Bacteria</taxon>
        <taxon>Bacillati</taxon>
        <taxon>Bacillota</taxon>
        <taxon>Negativicutes</taxon>
        <taxon>Veillonellales</taxon>
        <taxon>Veillonellaceae</taxon>
        <taxon>Megasphaera</taxon>
    </lineage>
</organism>
<dbReference type="AlphaFoldDB" id="A0A848BVE8"/>
<feature type="transmembrane region" description="Helical" evidence="13">
    <location>
        <begin position="331"/>
        <end position="351"/>
    </location>
</feature>
<evidence type="ECO:0000256" key="12">
    <source>
        <dbReference type="PIRSR" id="PIRSR006247-1"/>
    </source>
</evidence>